<proteinExistence type="inferred from homology"/>
<keyword evidence="5" id="KW-0645">Protease</keyword>
<accession>A0A914PLV9</accession>
<protein>
    <recommendedName>
        <fullName evidence="10">Retinoid-inducible serine carboxypeptidase</fullName>
    </recommendedName>
    <alternativeName>
        <fullName evidence="11">Serine carboxypeptidase 1</fullName>
    </alternativeName>
</protein>
<organism evidence="12 13">
    <name type="scientific">Panagrolaimus davidi</name>
    <dbReference type="NCBI Taxonomy" id="227884"/>
    <lineage>
        <taxon>Eukaryota</taxon>
        <taxon>Metazoa</taxon>
        <taxon>Ecdysozoa</taxon>
        <taxon>Nematoda</taxon>
        <taxon>Chromadorea</taxon>
        <taxon>Rhabditida</taxon>
        <taxon>Tylenchina</taxon>
        <taxon>Panagrolaimomorpha</taxon>
        <taxon>Panagrolaimoidea</taxon>
        <taxon>Panagrolaimidae</taxon>
        <taxon>Panagrolaimus</taxon>
    </lineage>
</organism>
<name>A0A914PLV9_9BILA</name>
<evidence type="ECO:0000313" key="13">
    <source>
        <dbReference type="WBParaSite" id="PDA_v2.g19463.t1"/>
    </source>
</evidence>
<dbReference type="GO" id="GO:0006508">
    <property type="term" value="P:proteolysis"/>
    <property type="evidence" value="ECO:0007669"/>
    <property type="project" value="UniProtKB-KW"/>
</dbReference>
<keyword evidence="4" id="KW-0121">Carboxypeptidase</keyword>
<dbReference type="PRINTS" id="PR00724">
    <property type="entry name" value="CRBOXYPTASEC"/>
</dbReference>
<dbReference type="GO" id="GO:0005576">
    <property type="term" value="C:extracellular region"/>
    <property type="evidence" value="ECO:0007669"/>
    <property type="project" value="UniProtKB-SubCell"/>
</dbReference>
<reference evidence="13" key="1">
    <citation type="submission" date="2022-11" db="UniProtKB">
        <authorList>
            <consortium name="WormBaseParasite"/>
        </authorList>
    </citation>
    <scope>IDENTIFICATION</scope>
</reference>
<evidence type="ECO:0000313" key="12">
    <source>
        <dbReference type="Proteomes" id="UP000887578"/>
    </source>
</evidence>
<dbReference type="WBParaSite" id="PDA_v2.g19463.t1">
    <property type="protein sequence ID" value="PDA_v2.g19463.t1"/>
    <property type="gene ID" value="PDA_v2.g19463"/>
</dbReference>
<dbReference type="PANTHER" id="PTHR11802:SF3">
    <property type="entry name" value="RETINOID-INDUCIBLE SERINE CARBOXYPEPTIDASE"/>
    <property type="match status" value="1"/>
</dbReference>
<dbReference type="PANTHER" id="PTHR11802">
    <property type="entry name" value="SERINE PROTEASE FAMILY S10 SERINE CARBOXYPEPTIDASE"/>
    <property type="match status" value="1"/>
</dbReference>
<evidence type="ECO:0000256" key="4">
    <source>
        <dbReference type="ARBA" id="ARBA00022645"/>
    </source>
</evidence>
<evidence type="ECO:0000256" key="2">
    <source>
        <dbReference type="ARBA" id="ARBA00009431"/>
    </source>
</evidence>
<evidence type="ECO:0000256" key="10">
    <source>
        <dbReference type="ARBA" id="ARBA00070242"/>
    </source>
</evidence>
<evidence type="ECO:0000256" key="11">
    <source>
        <dbReference type="ARBA" id="ARBA00077736"/>
    </source>
</evidence>
<dbReference type="FunFam" id="3.40.50.1820:FF:000075">
    <property type="entry name" value="Carboxypeptidase"/>
    <property type="match status" value="1"/>
</dbReference>
<evidence type="ECO:0000256" key="7">
    <source>
        <dbReference type="ARBA" id="ARBA00022801"/>
    </source>
</evidence>
<evidence type="ECO:0000256" key="6">
    <source>
        <dbReference type="ARBA" id="ARBA00022729"/>
    </source>
</evidence>
<dbReference type="GO" id="GO:0004185">
    <property type="term" value="F:serine-type carboxypeptidase activity"/>
    <property type="evidence" value="ECO:0007669"/>
    <property type="project" value="InterPro"/>
</dbReference>
<keyword evidence="12" id="KW-1185">Reference proteome</keyword>
<evidence type="ECO:0000256" key="5">
    <source>
        <dbReference type="ARBA" id="ARBA00022670"/>
    </source>
</evidence>
<dbReference type="InterPro" id="IPR029058">
    <property type="entry name" value="AB_hydrolase_fold"/>
</dbReference>
<comment type="function">
    <text evidence="9">May be involved in vascular wall and kidney homeostasis.</text>
</comment>
<keyword evidence="3" id="KW-0964">Secreted</keyword>
<dbReference type="Pfam" id="PF00450">
    <property type="entry name" value="Peptidase_S10"/>
    <property type="match status" value="1"/>
</dbReference>
<keyword evidence="8" id="KW-0325">Glycoprotein</keyword>
<dbReference type="AlphaFoldDB" id="A0A914PLV9"/>
<sequence length="398" mass="44854">MTVKSDPTRPLILWLQGGPGSDSTGFGNIEELGPKDINLQDRNNTWLQVADLVFVDNPVGAGFSYVDSNSAFTTNVKQIGQDLMAWAKAFFKKHPEYQTRDFYIFCESYGGKMSAEFGKQLQDAIDDGSIKAKLAGVALGDSWISSMDFVNTWPEYLYSVSYLDGKQLDTANSKAAECQKLVDNKKWYDATTCWGQMEDLIGQLTAGVSWYNILKSGGTDDWSKKFSLKSNKLRKFSVKQRTFDRHIGHLQSDALNDLMNGKIRQKFGSTIPANIRFGAQSSAVFNQQWGDFMTPNYDTVDNLLKRGVNVTVFNGQLDLICNTLGVELWLKRLQWEHRDEFLNSAKTSFSSPDQSQVWGFQKGFKNLKFFYILRAGHMVAHDVPWPALEVVKKITGKA</sequence>
<evidence type="ECO:0000256" key="1">
    <source>
        <dbReference type="ARBA" id="ARBA00004613"/>
    </source>
</evidence>
<dbReference type="Proteomes" id="UP000887578">
    <property type="component" value="Unplaced"/>
</dbReference>
<evidence type="ECO:0000256" key="3">
    <source>
        <dbReference type="ARBA" id="ARBA00022525"/>
    </source>
</evidence>
<keyword evidence="7" id="KW-0378">Hydrolase</keyword>
<dbReference type="InterPro" id="IPR001563">
    <property type="entry name" value="Peptidase_S10"/>
</dbReference>
<keyword evidence="6" id="KW-0732">Signal</keyword>
<evidence type="ECO:0000256" key="8">
    <source>
        <dbReference type="ARBA" id="ARBA00023180"/>
    </source>
</evidence>
<dbReference type="SUPFAM" id="SSF53474">
    <property type="entry name" value="alpha/beta-Hydrolases"/>
    <property type="match status" value="1"/>
</dbReference>
<evidence type="ECO:0000256" key="9">
    <source>
        <dbReference type="ARBA" id="ARBA00055847"/>
    </source>
</evidence>
<comment type="similarity">
    <text evidence="2">Belongs to the peptidase S10 family.</text>
</comment>
<comment type="subcellular location">
    <subcellularLocation>
        <location evidence="1">Secreted</location>
    </subcellularLocation>
</comment>
<dbReference type="Gene3D" id="3.40.50.1820">
    <property type="entry name" value="alpha/beta hydrolase"/>
    <property type="match status" value="1"/>
</dbReference>